<dbReference type="InterPro" id="IPR000866">
    <property type="entry name" value="AhpC/TSA"/>
</dbReference>
<evidence type="ECO:0000256" key="1">
    <source>
        <dbReference type="ARBA" id="ARBA00003330"/>
    </source>
</evidence>
<evidence type="ECO:0000256" key="8">
    <source>
        <dbReference type="ARBA" id="ARBA00023284"/>
    </source>
</evidence>
<dbReference type="PANTHER" id="PTHR42801:SF4">
    <property type="entry name" value="AHPC_TSA FAMILY PROTEIN"/>
    <property type="match status" value="1"/>
</dbReference>
<dbReference type="SUPFAM" id="SSF52833">
    <property type="entry name" value="Thioredoxin-like"/>
    <property type="match status" value="1"/>
</dbReference>
<evidence type="ECO:0000256" key="7">
    <source>
        <dbReference type="ARBA" id="ARBA00023157"/>
    </source>
</evidence>
<dbReference type="GO" id="GO:0005737">
    <property type="term" value="C:cytoplasm"/>
    <property type="evidence" value="ECO:0007669"/>
    <property type="project" value="TreeGrafter"/>
</dbReference>
<protein>
    <recommendedName>
        <fullName evidence="3">thioredoxin-dependent peroxiredoxin</fullName>
        <ecNumber evidence="3">1.11.1.24</ecNumber>
    </recommendedName>
    <alternativeName>
        <fullName evidence="9">Thioredoxin peroxidase</fullName>
    </alternativeName>
    <alternativeName>
        <fullName evidence="11">Thioredoxin-dependent peroxiredoxin Bcp</fullName>
    </alternativeName>
</protein>
<feature type="chain" id="PRO_5015772499" description="thioredoxin-dependent peroxiredoxin" evidence="13">
    <location>
        <begin position="19"/>
        <end position="170"/>
    </location>
</feature>
<sequence>MRLLSLVFGLLLSVNVMAAEWVGSPAPAFALPDQNGKIHRLADYKGKWLVLYFYPKNHTGGCTEEAKRFRDQFTTYKQRGIAIAGVSVDSVESHKKFSDDLKLPFTLLSDSGKVLSKQLGVLNGFGPMSFTSRETFLIDPQGNIVYHYDSVSPHKHATQVLEDVARLSKS</sequence>
<gene>
    <name evidence="15" type="ORF">C8N29_11266</name>
</gene>
<dbReference type="RefSeq" id="WP_239987144.1">
    <property type="nucleotide sequence ID" value="NZ_QAON01000012.1"/>
</dbReference>
<evidence type="ECO:0000256" key="5">
    <source>
        <dbReference type="ARBA" id="ARBA00022862"/>
    </source>
</evidence>
<comment type="caution">
    <text evidence="15">The sequence shown here is derived from an EMBL/GenBank/DDBJ whole genome shotgun (WGS) entry which is preliminary data.</text>
</comment>
<dbReference type="FunFam" id="3.40.30.10:FF:000007">
    <property type="entry name" value="Thioredoxin-dependent thiol peroxidase"/>
    <property type="match status" value="1"/>
</dbReference>
<name>A0A2T5IWU9_9GAMM</name>
<dbReference type="GO" id="GO:0045454">
    <property type="term" value="P:cell redox homeostasis"/>
    <property type="evidence" value="ECO:0007669"/>
    <property type="project" value="TreeGrafter"/>
</dbReference>
<feature type="signal peptide" evidence="13">
    <location>
        <begin position="1"/>
        <end position="18"/>
    </location>
</feature>
<evidence type="ECO:0000256" key="3">
    <source>
        <dbReference type="ARBA" id="ARBA00013017"/>
    </source>
</evidence>
<proteinExistence type="inferred from homology"/>
<keyword evidence="8" id="KW-0676">Redox-active center</keyword>
<dbReference type="Pfam" id="PF00578">
    <property type="entry name" value="AhpC-TSA"/>
    <property type="match status" value="1"/>
</dbReference>
<comment type="subunit">
    <text evidence="2">Monomer.</text>
</comment>
<comment type="similarity">
    <text evidence="10">Belongs to the peroxiredoxin family. BCP/PrxQ subfamily.</text>
</comment>
<evidence type="ECO:0000256" key="13">
    <source>
        <dbReference type="SAM" id="SignalP"/>
    </source>
</evidence>
<evidence type="ECO:0000259" key="14">
    <source>
        <dbReference type="PROSITE" id="PS51352"/>
    </source>
</evidence>
<feature type="domain" description="Thioredoxin" evidence="14">
    <location>
        <begin position="20"/>
        <end position="169"/>
    </location>
</feature>
<evidence type="ECO:0000256" key="10">
    <source>
        <dbReference type="ARBA" id="ARBA00038489"/>
    </source>
</evidence>
<dbReference type="InterPro" id="IPR050924">
    <property type="entry name" value="Peroxiredoxin_BCP/PrxQ"/>
</dbReference>
<evidence type="ECO:0000256" key="2">
    <source>
        <dbReference type="ARBA" id="ARBA00011245"/>
    </source>
</evidence>
<dbReference type="GO" id="GO:0008379">
    <property type="term" value="F:thioredoxin peroxidase activity"/>
    <property type="evidence" value="ECO:0007669"/>
    <property type="project" value="TreeGrafter"/>
</dbReference>
<dbReference type="PANTHER" id="PTHR42801">
    <property type="entry name" value="THIOREDOXIN-DEPENDENT PEROXIDE REDUCTASE"/>
    <property type="match status" value="1"/>
</dbReference>
<dbReference type="Gene3D" id="3.40.30.10">
    <property type="entry name" value="Glutaredoxin"/>
    <property type="match status" value="1"/>
</dbReference>
<organism evidence="15 16">
    <name type="scientific">Agitococcus lubricus</name>
    <dbReference type="NCBI Taxonomy" id="1077255"/>
    <lineage>
        <taxon>Bacteria</taxon>
        <taxon>Pseudomonadati</taxon>
        <taxon>Pseudomonadota</taxon>
        <taxon>Gammaproteobacteria</taxon>
        <taxon>Moraxellales</taxon>
        <taxon>Moraxellaceae</taxon>
        <taxon>Agitococcus</taxon>
    </lineage>
</organism>
<dbReference type="InterPro" id="IPR013766">
    <property type="entry name" value="Thioredoxin_domain"/>
</dbReference>
<comment type="catalytic activity">
    <reaction evidence="12">
        <text>a hydroperoxide + [thioredoxin]-dithiol = an alcohol + [thioredoxin]-disulfide + H2O</text>
        <dbReference type="Rhea" id="RHEA:62620"/>
        <dbReference type="Rhea" id="RHEA-COMP:10698"/>
        <dbReference type="Rhea" id="RHEA-COMP:10700"/>
        <dbReference type="ChEBI" id="CHEBI:15377"/>
        <dbReference type="ChEBI" id="CHEBI:29950"/>
        <dbReference type="ChEBI" id="CHEBI:30879"/>
        <dbReference type="ChEBI" id="CHEBI:35924"/>
        <dbReference type="ChEBI" id="CHEBI:50058"/>
        <dbReference type="EC" id="1.11.1.24"/>
    </reaction>
</comment>
<keyword evidence="5" id="KW-0049">Antioxidant</keyword>
<dbReference type="Proteomes" id="UP000244223">
    <property type="component" value="Unassembled WGS sequence"/>
</dbReference>
<dbReference type="EMBL" id="QAON01000012">
    <property type="protein sequence ID" value="PTQ88421.1"/>
    <property type="molecule type" value="Genomic_DNA"/>
</dbReference>
<evidence type="ECO:0000313" key="16">
    <source>
        <dbReference type="Proteomes" id="UP000244223"/>
    </source>
</evidence>
<comment type="function">
    <text evidence="1">Thiol-specific peroxidase that catalyzes the reduction of hydrogen peroxide and organic hydroperoxides to water and alcohols, respectively. Plays a role in cell protection against oxidative stress by detoxifying peroxides and as sensor of hydrogen peroxide-mediated signaling events.</text>
</comment>
<dbReference type="AlphaFoldDB" id="A0A2T5IWU9"/>
<evidence type="ECO:0000256" key="11">
    <source>
        <dbReference type="ARBA" id="ARBA00042639"/>
    </source>
</evidence>
<dbReference type="CDD" id="cd03017">
    <property type="entry name" value="PRX_BCP"/>
    <property type="match status" value="1"/>
</dbReference>
<dbReference type="InterPro" id="IPR036249">
    <property type="entry name" value="Thioredoxin-like_sf"/>
</dbReference>
<evidence type="ECO:0000256" key="12">
    <source>
        <dbReference type="ARBA" id="ARBA00049091"/>
    </source>
</evidence>
<keyword evidence="4" id="KW-0575">Peroxidase</keyword>
<evidence type="ECO:0000256" key="9">
    <source>
        <dbReference type="ARBA" id="ARBA00032824"/>
    </source>
</evidence>
<keyword evidence="6" id="KW-0560">Oxidoreductase</keyword>
<keyword evidence="16" id="KW-1185">Reference proteome</keyword>
<accession>A0A2T5IWU9</accession>
<dbReference type="EC" id="1.11.1.24" evidence="3"/>
<dbReference type="GO" id="GO:0034599">
    <property type="term" value="P:cellular response to oxidative stress"/>
    <property type="evidence" value="ECO:0007669"/>
    <property type="project" value="TreeGrafter"/>
</dbReference>
<evidence type="ECO:0000313" key="15">
    <source>
        <dbReference type="EMBL" id="PTQ88421.1"/>
    </source>
</evidence>
<dbReference type="PROSITE" id="PS51352">
    <property type="entry name" value="THIOREDOXIN_2"/>
    <property type="match status" value="1"/>
</dbReference>
<evidence type="ECO:0000256" key="4">
    <source>
        <dbReference type="ARBA" id="ARBA00022559"/>
    </source>
</evidence>
<evidence type="ECO:0000256" key="6">
    <source>
        <dbReference type="ARBA" id="ARBA00023002"/>
    </source>
</evidence>
<reference evidence="15 16" key="1">
    <citation type="submission" date="2018-04" db="EMBL/GenBank/DDBJ databases">
        <title>Genomic Encyclopedia of Archaeal and Bacterial Type Strains, Phase II (KMG-II): from individual species to whole genera.</title>
        <authorList>
            <person name="Goeker M."/>
        </authorList>
    </citation>
    <scope>NUCLEOTIDE SEQUENCE [LARGE SCALE GENOMIC DNA]</scope>
    <source>
        <strain evidence="15 16">DSM 5822</strain>
    </source>
</reference>
<keyword evidence="13" id="KW-0732">Signal</keyword>
<keyword evidence="7" id="KW-1015">Disulfide bond</keyword>